<dbReference type="GO" id="GO:0003713">
    <property type="term" value="F:transcription coactivator activity"/>
    <property type="evidence" value="ECO:0007669"/>
    <property type="project" value="TreeGrafter"/>
</dbReference>
<dbReference type="EMBL" id="JAIFRP010000114">
    <property type="protein sequence ID" value="KAK2579071.1"/>
    <property type="molecule type" value="Genomic_DNA"/>
</dbReference>
<dbReference type="Pfam" id="PF02269">
    <property type="entry name" value="TFIID-18kDa"/>
    <property type="match status" value="1"/>
</dbReference>
<gene>
    <name evidence="8" type="ORF">KPH14_012666</name>
</gene>
<proteinExistence type="inferred from homology"/>
<reference evidence="8" key="2">
    <citation type="journal article" date="2023" name="Commun. Biol.">
        <title>Intrasexual cuticular hydrocarbon dimorphism in a wasp sheds light on hydrocarbon biosynthesis genes in Hymenoptera.</title>
        <authorList>
            <person name="Moris V.C."/>
            <person name="Podsiadlowski L."/>
            <person name="Martin S."/>
            <person name="Oeyen J.P."/>
            <person name="Donath A."/>
            <person name="Petersen M."/>
            <person name="Wilbrandt J."/>
            <person name="Misof B."/>
            <person name="Liedtke D."/>
            <person name="Thamm M."/>
            <person name="Scheiner R."/>
            <person name="Schmitt T."/>
            <person name="Niehuis O."/>
        </authorList>
    </citation>
    <scope>NUCLEOTIDE SEQUENCE</scope>
    <source>
        <strain evidence="8">GBR_01_08_01A</strain>
    </source>
</reference>
<keyword evidence="9" id="KW-1185">Reference proteome</keyword>
<evidence type="ECO:0000256" key="4">
    <source>
        <dbReference type="ARBA" id="ARBA00023163"/>
    </source>
</evidence>
<dbReference type="Proteomes" id="UP001258017">
    <property type="component" value="Unassembled WGS sequence"/>
</dbReference>
<evidence type="ECO:0000313" key="8">
    <source>
        <dbReference type="EMBL" id="KAK2579071.1"/>
    </source>
</evidence>
<reference evidence="8" key="1">
    <citation type="submission" date="2021-08" db="EMBL/GenBank/DDBJ databases">
        <authorList>
            <person name="Misof B."/>
            <person name="Oliver O."/>
            <person name="Podsiadlowski L."/>
            <person name="Donath A."/>
            <person name="Peters R."/>
            <person name="Mayer C."/>
            <person name="Rust J."/>
            <person name="Gunkel S."/>
            <person name="Lesny P."/>
            <person name="Martin S."/>
            <person name="Oeyen J.P."/>
            <person name="Petersen M."/>
            <person name="Panagiotis P."/>
            <person name="Wilbrandt J."/>
            <person name="Tanja T."/>
        </authorList>
    </citation>
    <scope>NUCLEOTIDE SEQUENCE</scope>
    <source>
        <strain evidence="8">GBR_01_08_01A</strain>
        <tissue evidence="8">Thorax + abdomen</tissue>
    </source>
</reference>
<protein>
    <submittedName>
        <fullName evidence="8">Uncharacterized protein</fullName>
    </submittedName>
</protein>
<dbReference type="GO" id="GO:0006366">
    <property type="term" value="P:transcription by RNA polymerase II"/>
    <property type="evidence" value="ECO:0007669"/>
    <property type="project" value="InterPro"/>
</dbReference>
<dbReference type="GO" id="GO:0006357">
    <property type="term" value="P:regulation of transcription by RNA polymerase II"/>
    <property type="evidence" value="ECO:0007669"/>
    <property type="project" value="UniProtKB-ARBA"/>
</dbReference>
<evidence type="ECO:0000256" key="5">
    <source>
        <dbReference type="ARBA" id="ARBA00023242"/>
    </source>
</evidence>
<accession>A0AAD9RG19</accession>
<keyword evidence="4" id="KW-0804">Transcription</keyword>
<dbReference type="FunFam" id="1.10.20.10:FF:000023">
    <property type="entry name" value="transcription initiation protein SPT3 homolog"/>
    <property type="match status" value="1"/>
</dbReference>
<sequence length="225" mass="25680">AAVTASVTSKCYEGSRSPIEEQKKKHGHERSIRICKASSSKSANDSQYYKNEAINYIAEIRQMMHGFGDCSEPLVESAKIIEDVVLHQMRAIVKKVCEVAERRGTLKKSNIVTAEDFIFLLRKDKIKLQRLLKYLELKQFKASVNKVLKNDVPEDIVDDEPLQSSKPKGLYHKFLSTIDNTGELLENTSVIDEIKLNRLIGSVQMVILQYPNKYGKIKLKYMEMP</sequence>
<feature type="region of interest" description="Disordered" evidence="7">
    <location>
        <begin position="1"/>
        <end position="31"/>
    </location>
</feature>
<organism evidence="8 9">
    <name type="scientific">Odynerus spinipes</name>
    <dbReference type="NCBI Taxonomy" id="1348599"/>
    <lineage>
        <taxon>Eukaryota</taxon>
        <taxon>Metazoa</taxon>
        <taxon>Ecdysozoa</taxon>
        <taxon>Arthropoda</taxon>
        <taxon>Hexapoda</taxon>
        <taxon>Insecta</taxon>
        <taxon>Pterygota</taxon>
        <taxon>Neoptera</taxon>
        <taxon>Endopterygota</taxon>
        <taxon>Hymenoptera</taxon>
        <taxon>Apocrita</taxon>
        <taxon>Aculeata</taxon>
        <taxon>Vespoidea</taxon>
        <taxon>Vespidae</taxon>
        <taxon>Eumeninae</taxon>
        <taxon>Odynerus</taxon>
    </lineage>
</organism>
<dbReference type="GO" id="GO:0005634">
    <property type="term" value="C:nucleus"/>
    <property type="evidence" value="ECO:0007669"/>
    <property type="project" value="UniProtKB-SubCell"/>
</dbReference>
<dbReference type="InterPro" id="IPR009072">
    <property type="entry name" value="Histone-fold"/>
</dbReference>
<evidence type="ECO:0000313" key="9">
    <source>
        <dbReference type="Proteomes" id="UP001258017"/>
    </source>
</evidence>
<comment type="similarity">
    <text evidence="6">Belongs to the SPT3 family.</text>
</comment>
<evidence type="ECO:0000256" key="2">
    <source>
        <dbReference type="ARBA" id="ARBA00023015"/>
    </source>
</evidence>
<feature type="non-terminal residue" evidence="8">
    <location>
        <position position="1"/>
    </location>
</feature>
<dbReference type="PANTHER" id="PTHR11380">
    <property type="entry name" value="TRANSCRIPTION INITIATION FACTOR TFIID/SUPT3-RELATED"/>
    <property type="match status" value="1"/>
</dbReference>
<dbReference type="CDD" id="cd07978">
    <property type="entry name" value="HFD_TAF13"/>
    <property type="match status" value="1"/>
</dbReference>
<comment type="caution">
    <text evidence="8">The sequence shown here is derived from an EMBL/GenBank/DDBJ whole genome shotgun (WGS) entry which is preliminary data.</text>
</comment>
<evidence type="ECO:0000256" key="6">
    <source>
        <dbReference type="ARBA" id="ARBA00061274"/>
    </source>
</evidence>
<dbReference type="Gene3D" id="1.10.20.10">
    <property type="entry name" value="Histone, subunit A"/>
    <property type="match status" value="1"/>
</dbReference>
<keyword evidence="2" id="KW-0805">Transcription regulation</keyword>
<dbReference type="GO" id="GO:0000124">
    <property type="term" value="C:SAGA complex"/>
    <property type="evidence" value="ECO:0007669"/>
    <property type="project" value="UniProtKB-ARBA"/>
</dbReference>
<comment type="subcellular location">
    <subcellularLocation>
        <location evidence="1">Nucleus</location>
    </subcellularLocation>
</comment>
<evidence type="ECO:0000256" key="7">
    <source>
        <dbReference type="SAM" id="MobiDB-lite"/>
    </source>
</evidence>
<evidence type="ECO:0000256" key="3">
    <source>
        <dbReference type="ARBA" id="ARBA00023159"/>
    </source>
</evidence>
<dbReference type="InterPro" id="IPR003195">
    <property type="entry name" value="TFIID_TAF13"/>
</dbReference>
<dbReference type="GO" id="GO:0046982">
    <property type="term" value="F:protein heterodimerization activity"/>
    <property type="evidence" value="ECO:0007669"/>
    <property type="project" value="InterPro"/>
</dbReference>
<evidence type="ECO:0000256" key="1">
    <source>
        <dbReference type="ARBA" id="ARBA00004123"/>
    </source>
</evidence>
<keyword evidence="5" id="KW-0539">Nucleus</keyword>
<dbReference type="SUPFAM" id="SSF47113">
    <property type="entry name" value="Histone-fold"/>
    <property type="match status" value="1"/>
</dbReference>
<name>A0AAD9RG19_9HYME</name>
<keyword evidence="3" id="KW-0010">Activator</keyword>
<dbReference type="PANTHER" id="PTHR11380:SF16">
    <property type="entry name" value="TRANSCRIPTION INITIATION PROTEIN SPT3 HOMOLOG"/>
    <property type="match status" value="1"/>
</dbReference>
<dbReference type="AlphaFoldDB" id="A0AAD9RG19"/>